<evidence type="ECO:0000313" key="3">
    <source>
        <dbReference type="EMBL" id="APC01819.1"/>
    </source>
</evidence>
<gene>
    <name evidence="3" type="ORF">AOC25_09420</name>
</gene>
<dbReference type="Pfam" id="PF20434">
    <property type="entry name" value="BD-FAE"/>
    <property type="match status" value="1"/>
</dbReference>
<dbReference type="InterPro" id="IPR049492">
    <property type="entry name" value="BD-FAE-like_dom"/>
</dbReference>
<dbReference type="EMBL" id="CP015017">
    <property type="protein sequence ID" value="APC01819.1"/>
    <property type="molecule type" value="Genomic_DNA"/>
</dbReference>
<keyword evidence="1" id="KW-0378">Hydrolase</keyword>
<evidence type="ECO:0000259" key="2">
    <source>
        <dbReference type="Pfam" id="PF20434"/>
    </source>
</evidence>
<proteinExistence type="predicted"/>
<sequence length="272" mass="30715">MWKNLTKDELDRAYNNSLAVANSAQIVEGWMQASDQVRESTKGELDIRYGPHPRQSYDYFSAGDHSPIMVYIHGGFWQFRSKDDFTFIVPPLIDLGFSVAMLGYRLAPDATMEQIIADIRTGLSAIEVKVRDERGSFPGFYLLGWSAGAHLVASVLNEPNVKDGICISGVYDLEPIRHCYVNDQLHLNLEASLENSPILKTNHFGKVIDLFVGSAELSHMQGQTTQFYEYRKQHSQPGKFQLLNGFNHYTIFDELVRADGAIHKTIKERVLG</sequence>
<evidence type="ECO:0000313" key="4">
    <source>
        <dbReference type="Proteomes" id="UP000182060"/>
    </source>
</evidence>
<organism evidence="3 4">
    <name type="scientific">Polynucleobacter asymbioticus</name>
    <dbReference type="NCBI Taxonomy" id="576611"/>
    <lineage>
        <taxon>Bacteria</taxon>
        <taxon>Pseudomonadati</taxon>
        <taxon>Pseudomonadota</taxon>
        <taxon>Betaproteobacteria</taxon>
        <taxon>Burkholderiales</taxon>
        <taxon>Burkholderiaceae</taxon>
        <taxon>Polynucleobacter</taxon>
    </lineage>
</organism>
<accession>A0AAC9ISC0</accession>
<dbReference type="SUPFAM" id="SSF53474">
    <property type="entry name" value="alpha/beta-Hydrolases"/>
    <property type="match status" value="1"/>
</dbReference>
<name>A0AAC9ISC0_9BURK</name>
<dbReference type="PANTHER" id="PTHR48081">
    <property type="entry name" value="AB HYDROLASE SUPERFAMILY PROTEIN C4A8.06C"/>
    <property type="match status" value="1"/>
</dbReference>
<protein>
    <recommendedName>
        <fullName evidence="2">BD-FAE-like domain-containing protein</fullName>
    </recommendedName>
</protein>
<feature type="domain" description="BD-FAE-like" evidence="2">
    <location>
        <begin position="64"/>
        <end position="225"/>
    </location>
</feature>
<dbReference type="RefSeq" id="WP_071467371.1">
    <property type="nucleotide sequence ID" value="NZ_CP015016.1"/>
</dbReference>
<dbReference type="InterPro" id="IPR050300">
    <property type="entry name" value="GDXG_lipolytic_enzyme"/>
</dbReference>
<reference evidence="3" key="1">
    <citation type="journal article" date="2017" name="Appl. Environ. Microbiol.">
        <title>Microdiversification of a pelagic Polynucleobacter species is mainly driven by acquisition of genomic islands from a partially interspecific gene pool.</title>
        <authorList>
            <person name="Hoetzinger M."/>
            <person name="Hahn M.W."/>
            <person name="Jezberova J."/>
            <person name="Schmidt J."/>
            <person name="Koll U."/>
        </authorList>
    </citation>
    <scope>NUCLEOTIDE SEQUENCE</scope>
    <source>
        <strain evidence="3">MWH-RechtKol4</strain>
    </source>
</reference>
<dbReference type="PANTHER" id="PTHR48081:SF33">
    <property type="entry name" value="KYNURENINE FORMAMIDASE"/>
    <property type="match status" value="1"/>
</dbReference>
<evidence type="ECO:0000256" key="1">
    <source>
        <dbReference type="ARBA" id="ARBA00022801"/>
    </source>
</evidence>
<dbReference type="InterPro" id="IPR029058">
    <property type="entry name" value="AB_hydrolase_fold"/>
</dbReference>
<dbReference type="GO" id="GO:0004061">
    <property type="term" value="F:arylformamidase activity"/>
    <property type="evidence" value="ECO:0007669"/>
    <property type="project" value="TreeGrafter"/>
</dbReference>
<dbReference type="AlphaFoldDB" id="A0AAC9ISC0"/>
<dbReference type="Gene3D" id="3.40.50.1820">
    <property type="entry name" value="alpha/beta hydrolase"/>
    <property type="match status" value="1"/>
</dbReference>
<dbReference type="Proteomes" id="UP000182060">
    <property type="component" value="Chromosome"/>
</dbReference>